<organism evidence="1 2">
    <name type="scientific">Demequina sediminis</name>
    <dbReference type="NCBI Taxonomy" id="1930058"/>
    <lineage>
        <taxon>Bacteria</taxon>
        <taxon>Bacillati</taxon>
        <taxon>Actinomycetota</taxon>
        <taxon>Actinomycetes</taxon>
        <taxon>Micrococcales</taxon>
        <taxon>Demequinaceae</taxon>
        <taxon>Demequina</taxon>
    </lineage>
</organism>
<accession>A0ABP9WJQ5</accession>
<dbReference type="RefSeq" id="WP_345380421.1">
    <property type="nucleotide sequence ID" value="NZ_BAABRR010000021.1"/>
</dbReference>
<name>A0ABP9WJQ5_9MICO</name>
<gene>
    <name evidence="1" type="ORF">Lsed01_02523</name>
</gene>
<evidence type="ECO:0000313" key="1">
    <source>
        <dbReference type="EMBL" id="GAA5520062.1"/>
    </source>
</evidence>
<reference evidence="1 2" key="1">
    <citation type="submission" date="2024-02" db="EMBL/GenBank/DDBJ databases">
        <title>Lysinimicrobium sediminis NBRC 112286.</title>
        <authorList>
            <person name="Ichikawa N."/>
            <person name="Katano-Makiyama Y."/>
            <person name="Hidaka K."/>
        </authorList>
    </citation>
    <scope>NUCLEOTIDE SEQUENCE [LARGE SCALE GENOMIC DNA]</scope>
    <source>
        <strain evidence="1 2">NBRC 112286</strain>
    </source>
</reference>
<evidence type="ECO:0000313" key="2">
    <source>
        <dbReference type="Proteomes" id="UP001426770"/>
    </source>
</evidence>
<keyword evidence="2" id="KW-1185">Reference proteome</keyword>
<dbReference type="EMBL" id="BAABRR010000021">
    <property type="protein sequence ID" value="GAA5520062.1"/>
    <property type="molecule type" value="Genomic_DNA"/>
</dbReference>
<proteinExistence type="predicted"/>
<protein>
    <submittedName>
        <fullName evidence="1">Uncharacterized protein</fullName>
    </submittedName>
</protein>
<sequence length="227" mass="24221">MAATQTVVGHAETLVHPGWPIAIDLHHEFPGFTKGADRAFDSLWERREPLEAAGVSCWAPDRLGALVVESLSSLRASVGAGSTDAEVERIIRTVEALPVAERESLARLAGQSGAAYAMAPVLATRGGAPRPAPSTSAELEWDLRTSGGGTLVSQAVAALYVGRGGSRFGLALRLLWPKREELIAGYAYQGRSRWAVATLRGRRLARGFAQLPGAIRRTWRTSGDVRG</sequence>
<dbReference type="Proteomes" id="UP001426770">
    <property type="component" value="Unassembled WGS sequence"/>
</dbReference>
<comment type="caution">
    <text evidence="1">The sequence shown here is derived from an EMBL/GenBank/DDBJ whole genome shotgun (WGS) entry which is preliminary data.</text>
</comment>